<organism evidence="4">
    <name type="scientific">Echinostoma caproni</name>
    <dbReference type="NCBI Taxonomy" id="27848"/>
    <lineage>
        <taxon>Eukaryota</taxon>
        <taxon>Metazoa</taxon>
        <taxon>Spiralia</taxon>
        <taxon>Lophotrochozoa</taxon>
        <taxon>Platyhelminthes</taxon>
        <taxon>Trematoda</taxon>
        <taxon>Digenea</taxon>
        <taxon>Plagiorchiida</taxon>
        <taxon>Echinostomata</taxon>
        <taxon>Echinostomatoidea</taxon>
        <taxon>Echinostomatidae</taxon>
        <taxon>Echinostoma</taxon>
    </lineage>
</organism>
<dbReference type="EMBL" id="UZAN01050038">
    <property type="protein sequence ID" value="VDP87919.1"/>
    <property type="molecule type" value="Genomic_DNA"/>
</dbReference>
<dbReference type="OrthoDB" id="6283751at2759"/>
<proteinExistence type="predicted"/>
<feature type="compositionally biased region" description="Low complexity" evidence="1">
    <location>
        <begin position="19"/>
        <end position="51"/>
    </location>
</feature>
<dbReference type="InterPro" id="IPR024420">
    <property type="entry name" value="TRAPP_III_complex_Trs85"/>
</dbReference>
<evidence type="ECO:0000313" key="3">
    <source>
        <dbReference type="Proteomes" id="UP000272942"/>
    </source>
</evidence>
<sequence>MRLSRSLFSATKKFFSSAVGGSAQNSSSSTSGTNALSQPTSLLNSTSTPSLIGMSGSGGNWPTTSSETVMARNSIVSSREDVRTQTSGPQPPHPPASAVPVVVYTTEAPEMQMRRLADLAFLFQQYEVAYQTYNVLKRDFQNDSAWLHYAAAQEMSAFALYLQGATSQRQYSYHYVDSSVTIYLQNCQSAELALRATLVNAEALCSRGLYAEAAMSLLRLTSQVSLIILSLLIGPVQSNGFP</sequence>
<evidence type="ECO:0000313" key="4">
    <source>
        <dbReference type="WBParaSite" id="ECPE_0001102601-mRNA-1"/>
    </source>
</evidence>
<gene>
    <name evidence="2" type="ORF">ECPE_LOCUS10992</name>
</gene>
<dbReference type="GO" id="GO:1990072">
    <property type="term" value="C:TRAPPIII protein complex"/>
    <property type="evidence" value="ECO:0007669"/>
    <property type="project" value="TreeGrafter"/>
</dbReference>
<evidence type="ECO:0000256" key="1">
    <source>
        <dbReference type="SAM" id="MobiDB-lite"/>
    </source>
</evidence>
<feature type="region of interest" description="Disordered" evidence="1">
    <location>
        <begin position="19"/>
        <end position="65"/>
    </location>
</feature>
<dbReference type="AlphaFoldDB" id="A0A183AVK7"/>
<protein>
    <submittedName>
        <fullName evidence="4">TPR_REGION domain-containing protein</fullName>
    </submittedName>
</protein>
<evidence type="ECO:0000313" key="2">
    <source>
        <dbReference type="EMBL" id="VDP87919.1"/>
    </source>
</evidence>
<dbReference type="PANTHER" id="PTHR12975">
    <property type="entry name" value="TRANSPORT PROTEIN TRAPP"/>
    <property type="match status" value="1"/>
</dbReference>
<dbReference type="Proteomes" id="UP000272942">
    <property type="component" value="Unassembled WGS sequence"/>
</dbReference>
<dbReference type="WBParaSite" id="ECPE_0001102601-mRNA-1">
    <property type="protein sequence ID" value="ECPE_0001102601-mRNA-1"/>
    <property type="gene ID" value="ECPE_0001102601"/>
</dbReference>
<name>A0A183AVK7_9TREM</name>
<reference evidence="4" key="1">
    <citation type="submission" date="2016-06" db="UniProtKB">
        <authorList>
            <consortium name="WormBaseParasite"/>
        </authorList>
    </citation>
    <scope>IDENTIFICATION</scope>
</reference>
<feature type="region of interest" description="Disordered" evidence="1">
    <location>
        <begin position="77"/>
        <end position="98"/>
    </location>
</feature>
<reference evidence="2 3" key="2">
    <citation type="submission" date="2018-11" db="EMBL/GenBank/DDBJ databases">
        <authorList>
            <consortium name="Pathogen Informatics"/>
        </authorList>
    </citation>
    <scope>NUCLEOTIDE SEQUENCE [LARGE SCALE GENOMIC DNA]</scope>
    <source>
        <strain evidence="2 3">Egypt</strain>
    </source>
</reference>
<dbReference type="PANTHER" id="PTHR12975:SF6">
    <property type="entry name" value="TRAFFICKING PROTEIN PARTICLE COMPLEX SUBUNIT 8"/>
    <property type="match status" value="1"/>
</dbReference>
<accession>A0A183AVK7</accession>
<keyword evidence="3" id="KW-1185">Reference proteome</keyword>
<dbReference type="Pfam" id="PF12739">
    <property type="entry name" value="TRAPPC-Trs85"/>
    <property type="match status" value="1"/>
</dbReference>